<feature type="region of interest" description="Disordered" evidence="1">
    <location>
        <begin position="1"/>
        <end position="37"/>
    </location>
</feature>
<reference evidence="3" key="1">
    <citation type="submission" date="2025-08" db="UniProtKB">
        <authorList>
            <consortium name="RefSeq"/>
        </authorList>
    </citation>
    <scope>IDENTIFICATION</scope>
    <source>
        <tissue evidence="3">Blood</tissue>
    </source>
</reference>
<sequence>MGQGVGEELEEEEEKEEEEEEEEEEKEEKKEERGEVGEKEAWILRWCHDSVKHWGAGPTPPGRGQEETDKCAAAGVSRVPGLRNRPYNLSPRQGAAQLLRPALQRGFLDQR</sequence>
<gene>
    <name evidence="3" type="primary">LOC128315257</name>
</gene>
<feature type="compositionally biased region" description="Basic and acidic residues" evidence="1">
    <location>
        <begin position="27"/>
        <end position="37"/>
    </location>
</feature>
<dbReference type="GeneID" id="128315257"/>
<evidence type="ECO:0000313" key="3">
    <source>
        <dbReference type="RefSeq" id="XP_053077246.1"/>
    </source>
</evidence>
<protein>
    <submittedName>
        <fullName evidence="3">Myelin transcription factor 1-like</fullName>
    </submittedName>
</protein>
<accession>A0ABM3PZY9</accession>
<dbReference type="RefSeq" id="XP_053077246.1">
    <property type="nucleotide sequence ID" value="XM_053221271.1"/>
</dbReference>
<keyword evidence="2" id="KW-1185">Reference proteome</keyword>
<evidence type="ECO:0000313" key="2">
    <source>
        <dbReference type="Proteomes" id="UP001652583"/>
    </source>
</evidence>
<dbReference type="Proteomes" id="UP001652583">
    <property type="component" value="Chromosome C2"/>
</dbReference>
<feature type="compositionally biased region" description="Acidic residues" evidence="1">
    <location>
        <begin position="7"/>
        <end position="26"/>
    </location>
</feature>
<proteinExistence type="predicted"/>
<organism evidence="2 3">
    <name type="scientific">Acinonyx jubatus</name>
    <name type="common">Cheetah</name>
    <dbReference type="NCBI Taxonomy" id="32536"/>
    <lineage>
        <taxon>Eukaryota</taxon>
        <taxon>Metazoa</taxon>
        <taxon>Chordata</taxon>
        <taxon>Craniata</taxon>
        <taxon>Vertebrata</taxon>
        <taxon>Euteleostomi</taxon>
        <taxon>Mammalia</taxon>
        <taxon>Eutheria</taxon>
        <taxon>Laurasiatheria</taxon>
        <taxon>Carnivora</taxon>
        <taxon>Feliformia</taxon>
        <taxon>Felidae</taxon>
        <taxon>Felinae</taxon>
        <taxon>Acinonyx</taxon>
    </lineage>
</organism>
<evidence type="ECO:0000256" key="1">
    <source>
        <dbReference type="SAM" id="MobiDB-lite"/>
    </source>
</evidence>
<name>A0ABM3PZY9_ACIJB</name>